<dbReference type="AlphaFoldDB" id="A0A2I0UKY5"/>
<feature type="region of interest" description="Disordered" evidence="1">
    <location>
        <begin position="74"/>
        <end position="121"/>
    </location>
</feature>
<evidence type="ECO:0000256" key="1">
    <source>
        <dbReference type="SAM" id="MobiDB-lite"/>
    </source>
</evidence>
<sequence>MLRETSLRIKILKSIQNKNGKLIPDAVKYESFNNLCLNIYKLEKWAHVNVMMFNKAKCKVLHLGCGNPQYQYRQGDEGIESSPAEKDLEELVGENLDMSSKSQKTAGPNMRGVEYGAGEDE</sequence>
<organism evidence="2 3">
    <name type="scientific">Limosa lapponica baueri</name>
    <dbReference type="NCBI Taxonomy" id="1758121"/>
    <lineage>
        <taxon>Eukaryota</taxon>
        <taxon>Metazoa</taxon>
        <taxon>Chordata</taxon>
        <taxon>Craniata</taxon>
        <taxon>Vertebrata</taxon>
        <taxon>Euteleostomi</taxon>
        <taxon>Archelosauria</taxon>
        <taxon>Archosauria</taxon>
        <taxon>Dinosauria</taxon>
        <taxon>Saurischia</taxon>
        <taxon>Theropoda</taxon>
        <taxon>Coelurosauria</taxon>
        <taxon>Aves</taxon>
        <taxon>Neognathae</taxon>
        <taxon>Neoaves</taxon>
        <taxon>Charadriiformes</taxon>
        <taxon>Scolopacidae</taxon>
        <taxon>Limosa</taxon>
    </lineage>
</organism>
<dbReference type="OrthoDB" id="8939918at2759"/>
<reference evidence="3" key="2">
    <citation type="submission" date="2017-12" db="EMBL/GenBank/DDBJ databases">
        <title>Genome sequence of the Bar-tailed Godwit (Limosa lapponica baueri).</title>
        <authorList>
            <person name="Lima N.C.B."/>
            <person name="Parody-Merino A.M."/>
            <person name="Battley P.F."/>
            <person name="Fidler A.E."/>
            <person name="Prosdocimi F."/>
        </authorList>
    </citation>
    <scope>NUCLEOTIDE SEQUENCE [LARGE SCALE GENOMIC DNA]</scope>
</reference>
<dbReference type="Proteomes" id="UP000233556">
    <property type="component" value="Unassembled WGS sequence"/>
</dbReference>
<proteinExistence type="predicted"/>
<dbReference type="EMBL" id="KZ505700">
    <property type="protein sequence ID" value="PKU46711.1"/>
    <property type="molecule type" value="Genomic_DNA"/>
</dbReference>
<gene>
    <name evidence="2" type="ORF">llap_2959</name>
</gene>
<evidence type="ECO:0008006" key="4">
    <source>
        <dbReference type="Google" id="ProtNLM"/>
    </source>
</evidence>
<keyword evidence="3" id="KW-1185">Reference proteome</keyword>
<evidence type="ECO:0000313" key="3">
    <source>
        <dbReference type="Proteomes" id="UP000233556"/>
    </source>
</evidence>
<feature type="compositionally biased region" description="Polar residues" evidence="1">
    <location>
        <begin position="97"/>
        <end position="106"/>
    </location>
</feature>
<accession>A0A2I0UKY5</accession>
<protein>
    <recommendedName>
        <fullName evidence="4">Rna-directed dna polymerase from mobile element jockey-like</fullName>
    </recommendedName>
</protein>
<reference evidence="3" key="1">
    <citation type="submission" date="2017-11" db="EMBL/GenBank/DDBJ databases">
        <authorList>
            <person name="Lima N.C."/>
            <person name="Parody-Merino A.M."/>
            <person name="Battley P.F."/>
            <person name="Fidler A.E."/>
            <person name="Prosdocimi F."/>
        </authorList>
    </citation>
    <scope>NUCLEOTIDE SEQUENCE [LARGE SCALE GENOMIC DNA]</scope>
</reference>
<name>A0A2I0UKY5_LIMLA</name>
<evidence type="ECO:0000313" key="2">
    <source>
        <dbReference type="EMBL" id="PKU46711.1"/>
    </source>
</evidence>